<dbReference type="InterPro" id="IPR005614">
    <property type="entry name" value="NrfD-like"/>
</dbReference>
<dbReference type="PANTHER" id="PTHR34856">
    <property type="entry name" value="PROTEIN NRFD"/>
    <property type="match status" value="1"/>
</dbReference>
<evidence type="ECO:0000256" key="1">
    <source>
        <dbReference type="ARBA" id="ARBA00004651"/>
    </source>
</evidence>
<dbReference type="AlphaFoldDB" id="A0A3M6PY73"/>
<sequence length="349" mass="38447">MDIIELLTPYYEAAWLPWAVQYFFLIGMATGAAMLAAWGVWAPEQRPAAKALPLAMVLLAVTAISAPVALLADLHQPARFWHFYAYLTPWSWMSLGALLLPVFVTLSLGLCATWWLGWQRWMRILSLALVVSAITIAVYTGAEVAIVRSRPLWNNPWVPLNLTLTAWLAAVGCMLGLTLWMAPGRDVAVRAWLGKLGLALSVALLAVACAWAVSGYVWQLPSFLAAQQLYAYFPIWRISLWLSVILGVIVMVLWLRPAWWLHSRPMIVALGTAVCAAAWGFRWALFMGVQGVPKYGAGLYVYHMPLGGEGLMGILGVFGLCIAVLTLALWALELWPQRDGRATLAATMP</sequence>
<accession>A0A3M6PY73</accession>
<reference evidence="8 9" key="1">
    <citation type="submission" date="2018-10" db="EMBL/GenBank/DDBJ databases">
        <title>Comamonadaceae CDC group NO-1 genome sequencing and assembly.</title>
        <authorList>
            <person name="Bernier A.-M."/>
            <person name="Bernard K."/>
        </authorList>
    </citation>
    <scope>NUCLEOTIDE SEQUENCE [LARGE SCALE GENOMIC DNA]</scope>
    <source>
        <strain evidence="8 9">NML970147</strain>
    </source>
</reference>
<gene>
    <name evidence="8" type="ORF">EBQ26_11360</name>
</gene>
<feature type="transmembrane region" description="Helical" evidence="7">
    <location>
        <begin position="162"/>
        <end position="184"/>
    </location>
</feature>
<evidence type="ECO:0000256" key="2">
    <source>
        <dbReference type="ARBA" id="ARBA00008929"/>
    </source>
</evidence>
<proteinExistence type="inferred from homology"/>
<feature type="transmembrane region" description="Helical" evidence="7">
    <location>
        <begin position="310"/>
        <end position="332"/>
    </location>
</feature>
<protein>
    <submittedName>
        <fullName evidence="8">Tetrathionate reductase</fullName>
    </submittedName>
</protein>
<dbReference type="RefSeq" id="WP_122239251.1">
    <property type="nucleotide sequence ID" value="NZ_RDQM01000018.1"/>
</dbReference>
<evidence type="ECO:0000313" key="9">
    <source>
        <dbReference type="Proteomes" id="UP000267521"/>
    </source>
</evidence>
<feature type="transmembrane region" description="Helical" evidence="7">
    <location>
        <begin position="196"/>
        <end position="218"/>
    </location>
</feature>
<dbReference type="Gene3D" id="1.20.1630.10">
    <property type="entry name" value="Formate dehydrogenase/DMSO reductase domain"/>
    <property type="match status" value="1"/>
</dbReference>
<comment type="subcellular location">
    <subcellularLocation>
        <location evidence="1">Cell membrane</location>
        <topology evidence="1">Multi-pass membrane protein</topology>
    </subcellularLocation>
</comment>
<evidence type="ECO:0000313" key="8">
    <source>
        <dbReference type="EMBL" id="RMW95101.1"/>
    </source>
</evidence>
<evidence type="ECO:0000256" key="7">
    <source>
        <dbReference type="SAM" id="Phobius"/>
    </source>
</evidence>
<comment type="caution">
    <text evidence="8">The sequence shown here is derived from an EMBL/GenBank/DDBJ whole genome shotgun (WGS) entry which is preliminary data.</text>
</comment>
<keyword evidence="3" id="KW-1003">Cell membrane</keyword>
<keyword evidence="4 7" id="KW-0812">Transmembrane</keyword>
<feature type="transmembrane region" description="Helical" evidence="7">
    <location>
        <begin position="52"/>
        <end position="72"/>
    </location>
</feature>
<evidence type="ECO:0000256" key="6">
    <source>
        <dbReference type="ARBA" id="ARBA00023136"/>
    </source>
</evidence>
<feature type="transmembrane region" description="Helical" evidence="7">
    <location>
        <begin position="124"/>
        <end position="142"/>
    </location>
</feature>
<keyword evidence="5 7" id="KW-1133">Transmembrane helix</keyword>
<dbReference type="Pfam" id="PF03916">
    <property type="entry name" value="NrfD"/>
    <property type="match status" value="1"/>
</dbReference>
<comment type="similarity">
    <text evidence="2">Belongs to the NrfD family.</text>
</comment>
<feature type="transmembrane region" description="Helical" evidence="7">
    <location>
        <begin position="267"/>
        <end position="290"/>
    </location>
</feature>
<dbReference type="InterPro" id="IPR052049">
    <property type="entry name" value="Electron_transfer_protein"/>
</dbReference>
<organism evidence="8 9">
    <name type="scientific">Allofranklinella schreckenbergeri</name>
    <dbReference type="NCBI Taxonomy" id="1076744"/>
    <lineage>
        <taxon>Bacteria</taxon>
        <taxon>Pseudomonadati</taxon>
        <taxon>Pseudomonadota</taxon>
        <taxon>Betaproteobacteria</taxon>
        <taxon>Burkholderiales</taxon>
        <taxon>Comamonadaceae</taxon>
        <taxon>Allofranklinella</taxon>
    </lineage>
</organism>
<keyword evidence="6 7" id="KW-0472">Membrane</keyword>
<feature type="transmembrane region" description="Helical" evidence="7">
    <location>
        <begin position="92"/>
        <end position="117"/>
    </location>
</feature>
<dbReference type="GO" id="GO:0005886">
    <property type="term" value="C:plasma membrane"/>
    <property type="evidence" value="ECO:0007669"/>
    <property type="project" value="UniProtKB-SubCell"/>
</dbReference>
<dbReference type="EMBL" id="RDQM01000018">
    <property type="protein sequence ID" value="RMW95101.1"/>
    <property type="molecule type" value="Genomic_DNA"/>
</dbReference>
<name>A0A3M6PY73_9BURK</name>
<feature type="transmembrane region" description="Helical" evidence="7">
    <location>
        <begin position="20"/>
        <end position="40"/>
    </location>
</feature>
<dbReference type="Proteomes" id="UP000267521">
    <property type="component" value="Unassembled WGS sequence"/>
</dbReference>
<evidence type="ECO:0000256" key="4">
    <source>
        <dbReference type="ARBA" id="ARBA00022692"/>
    </source>
</evidence>
<feature type="transmembrane region" description="Helical" evidence="7">
    <location>
        <begin position="238"/>
        <end position="255"/>
    </location>
</feature>
<evidence type="ECO:0000256" key="5">
    <source>
        <dbReference type="ARBA" id="ARBA00022989"/>
    </source>
</evidence>
<evidence type="ECO:0000256" key="3">
    <source>
        <dbReference type="ARBA" id="ARBA00022475"/>
    </source>
</evidence>
<dbReference type="PANTHER" id="PTHR34856:SF2">
    <property type="entry name" value="PROTEIN NRFD"/>
    <property type="match status" value="1"/>
</dbReference>